<dbReference type="Pfam" id="PF21088">
    <property type="entry name" value="MS_channel_1st"/>
    <property type="match status" value="1"/>
</dbReference>
<organism evidence="12 13">
    <name type="scientific">Shewanella maritima</name>
    <dbReference type="NCBI Taxonomy" id="2520507"/>
    <lineage>
        <taxon>Bacteria</taxon>
        <taxon>Pseudomonadati</taxon>
        <taxon>Pseudomonadota</taxon>
        <taxon>Gammaproteobacteria</taxon>
        <taxon>Alteromonadales</taxon>
        <taxon>Shewanellaceae</taxon>
        <taxon>Shewanella</taxon>
    </lineage>
</organism>
<feature type="region of interest" description="Disordered" evidence="7">
    <location>
        <begin position="603"/>
        <end position="633"/>
    </location>
</feature>
<dbReference type="Proteomes" id="UP000291106">
    <property type="component" value="Chromosome"/>
</dbReference>
<dbReference type="Gene3D" id="1.10.287.1260">
    <property type="match status" value="1"/>
</dbReference>
<gene>
    <name evidence="12" type="ORF">EXU30_08370</name>
</gene>
<comment type="similarity">
    <text evidence="2">Belongs to the MscS (TC 1.A.23) family.</text>
</comment>
<evidence type="ECO:0000259" key="10">
    <source>
        <dbReference type="Pfam" id="PF21082"/>
    </source>
</evidence>
<dbReference type="InterPro" id="IPR006685">
    <property type="entry name" value="MscS_channel_2nd"/>
</dbReference>
<dbReference type="SUPFAM" id="SSF82689">
    <property type="entry name" value="Mechanosensitive channel protein MscS (YggB), C-terminal domain"/>
    <property type="match status" value="1"/>
</dbReference>
<evidence type="ECO:0000259" key="9">
    <source>
        <dbReference type="Pfam" id="PF00924"/>
    </source>
</evidence>
<accession>A0A411PH44</accession>
<dbReference type="SUPFAM" id="SSF50182">
    <property type="entry name" value="Sm-like ribonucleoproteins"/>
    <property type="match status" value="1"/>
</dbReference>
<dbReference type="EMBL" id="CP036200">
    <property type="protein sequence ID" value="QBF82702.1"/>
    <property type="molecule type" value="Genomic_DNA"/>
</dbReference>
<dbReference type="InterPro" id="IPR011066">
    <property type="entry name" value="MscS_channel_C_sf"/>
</dbReference>
<feature type="transmembrane region" description="Helical" evidence="8">
    <location>
        <begin position="340"/>
        <end position="364"/>
    </location>
</feature>
<dbReference type="PANTHER" id="PTHR43634:SF2">
    <property type="entry name" value="LOW CONDUCTANCE MECHANOSENSITIVE CHANNEL YNAI"/>
    <property type="match status" value="1"/>
</dbReference>
<dbReference type="Gene3D" id="2.30.30.60">
    <property type="match status" value="1"/>
</dbReference>
<proteinExistence type="inferred from homology"/>
<evidence type="ECO:0000256" key="6">
    <source>
        <dbReference type="ARBA" id="ARBA00023136"/>
    </source>
</evidence>
<comment type="subcellular location">
    <subcellularLocation>
        <location evidence="1">Cell membrane</location>
        <topology evidence="1">Multi-pass membrane protein</topology>
    </subcellularLocation>
</comment>
<evidence type="ECO:0000256" key="3">
    <source>
        <dbReference type="ARBA" id="ARBA00022475"/>
    </source>
</evidence>
<dbReference type="InterPro" id="IPR045042">
    <property type="entry name" value="YnaI-like"/>
</dbReference>
<evidence type="ECO:0000313" key="12">
    <source>
        <dbReference type="EMBL" id="QBF82702.1"/>
    </source>
</evidence>
<feature type="transmembrane region" description="Helical" evidence="8">
    <location>
        <begin position="233"/>
        <end position="256"/>
    </location>
</feature>
<dbReference type="Pfam" id="PF00924">
    <property type="entry name" value="MS_channel_2nd"/>
    <property type="match status" value="1"/>
</dbReference>
<dbReference type="Pfam" id="PF21082">
    <property type="entry name" value="MS_channel_3rd"/>
    <property type="match status" value="1"/>
</dbReference>
<evidence type="ECO:0000313" key="13">
    <source>
        <dbReference type="Proteomes" id="UP000291106"/>
    </source>
</evidence>
<keyword evidence="6 8" id="KW-0472">Membrane</keyword>
<dbReference type="GO" id="GO:0005886">
    <property type="term" value="C:plasma membrane"/>
    <property type="evidence" value="ECO:0007669"/>
    <property type="project" value="UniProtKB-SubCell"/>
</dbReference>
<name>A0A411PH44_9GAMM</name>
<feature type="transmembrane region" description="Helical" evidence="8">
    <location>
        <begin position="308"/>
        <end position="328"/>
    </location>
</feature>
<evidence type="ECO:0000256" key="8">
    <source>
        <dbReference type="SAM" id="Phobius"/>
    </source>
</evidence>
<feature type="domain" description="Mechanosensitive ion channel MscS" evidence="9">
    <location>
        <begin position="393"/>
        <end position="458"/>
    </location>
</feature>
<reference evidence="12 13" key="1">
    <citation type="submission" date="2019-02" db="EMBL/GenBank/DDBJ databases">
        <title>Shewanella sp. D4-2 isolated from Dokdo Island.</title>
        <authorList>
            <person name="Baek K."/>
        </authorList>
    </citation>
    <scope>NUCLEOTIDE SEQUENCE [LARGE SCALE GENOMIC DNA]</scope>
    <source>
        <strain evidence="12 13">D4-2</strain>
    </source>
</reference>
<evidence type="ECO:0000259" key="11">
    <source>
        <dbReference type="Pfam" id="PF21088"/>
    </source>
</evidence>
<dbReference type="KEGG" id="smai:EXU30_08370"/>
<protein>
    <submittedName>
        <fullName evidence="12">Mechanosensitive ion channel</fullName>
    </submittedName>
</protein>
<dbReference type="InterPro" id="IPR049142">
    <property type="entry name" value="MS_channel_1st"/>
</dbReference>
<dbReference type="InterPro" id="IPR011014">
    <property type="entry name" value="MscS_channel_TM-2"/>
</dbReference>
<keyword evidence="4 8" id="KW-0812">Transmembrane</keyword>
<feature type="transmembrane region" description="Helical" evidence="8">
    <location>
        <begin position="277"/>
        <end position="296"/>
    </location>
</feature>
<feature type="transmembrane region" description="Helical" evidence="8">
    <location>
        <begin position="370"/>
        <end position="390"/>
    </location>
</feature>
<dbReference type="GO" id="GO:0008381">
    <property type="term" value="F:mechanosensitive monoatomic ion channel activity"/>
    <property type="evidence" value="ECO:0007669"/>
    <property type="project" value="UniProtKB-ARBA"/>
</dbReference>
<evidence type="ECO:0000256" key="4">
    <source>
        <dbReference type="ARBA" id="ARBA00022692"/>
    </source>
</evidence>
<keyword evidence="13" id="KW-1185">Reference proteome</keyword>
<dbReference type="InterPro" id="IPR049278">
    <property type="entry name" value="MS_channel_C"/>
</dbReference>
<sequence length="633" mass="71378">MLVLISISSQLLPLLRKICSAYVINGLIMSSKRLAHVLLLSFTFIACLTQPGYASDINLKKVSDAEKRSEEIAESQLSLGLTKPGETPLSTMIAITEAAEVGDWQTAAEYADLRFLPKSMSAEKGPEYMRKLGILWSKQQILDLSQISDSPTGHANDKLPSYRDLIGTLETQQGPVPVYLQHVPDGKSGKVWKISNATIAKIPELWSEFGYHPYAEKLSLMLPEFYLMHMENWQVIVFFSALFLGWFASGLVSYLAKRIAQRFEQKISGLMQFCGRSLRWFIYLSFLQHLALSLGLSVRARVWFDNSTLLYIANTILALGIIELYCNYKSKQLHAQDKGYSVALLRPLVAIIKIIVVIIISLMWLQSSGYNMATVLTGLGVGSLAIALAAQKPLENIFGALTLYAAKPIKPGDFCRFDKTLGVVEEIGLRSTRIRKLDRTVVHIPNSIFSSKELENFSVIDRRRYKHDLRISLNTSKQQLQLLLMELRKLLLSHPRVLAEAQRARFIGIERDAFVVNVNAYIDTGDINEYFAIAEDLNFHILSMLNQLDVHIAPIGQNVVLQRADSANLEVQRQAEQLVQEMIEDNQLPFPNYTEEERNAFKGSIEYPPTGSITKPKDVVRFSKEDEETEIRS</sequence>
<feature type="compositionally biased region" description="Basic and acidic residues" evidence="7">
    <location>
        <begin position="615"/>
        <end position="633"/>
    </location>
</feature>
<dbReference type="PANTHER" id="PTHR43634">
    <property type="entry name" value="OW CONDUCTANCE MECHANOSENSITIVE CHANNEL"/>
    <property type="match status" value="1"/>
</dbReference>
<keyword evidence="5 8" id="KW-1133">Transmembrane helix</keyword>
<dbReference type="InterPro" id="IPR010920">
    <property type="entry name" value="LSM_dom_sf"/>
</dbReference>
<dbReference type="OrthoDB" id="9775207at2"/>
<feature type="domain" description="Mechanosensitive ion channel transmembrane helices 2/3" evidence="11">
    <location>
        <begin position="351"/>
        <end position="391"/>
    </location>
</feature>
<dbReference type="AlphaFoldDB" id="A0A411PH44"/>
<dbReference type="InterPro" id="IPR023408">
    <property type="entry name" value="MscS_beta-dom_sf"/>
</dbReference>
<evidence type="ECO:0000256" key="5">
    <source>
        <dbReference type="ARBA" id="ARBA00022989"/>
    </source>
</evidence>
<dbReference type="SUPFAM" id="SSF82861">
    <property type="entry name" value="Mechanosensitive channel protein MscS (YggB), transmembrane region"/>
    <property type="match status" value="1"/>
</dbReference>
<keyword evidence="3" id="KW-1003">Cell membrane</keyword>
<feature type="domain" description="Mechanosensitive ion channel MscS C-terminal" evidence="10">
    <location>
        <begin position="472"/>
        <end position="551"/>
    </location>
</feature>
<evidence type="ECO:0000256" key="2">
    <source>
        <dbReference type="ARBA" id="ARBA00008017"/>
    </source>
</evidence>
<evidence type="ECO:0000256" key="7">
    <source>
        <dbReference type="SAM" id="MobiDB-lite"/>
    </source>
</evidence>
<evidence type="ECO:0000256" key="1">
    <source>
        <dbReference type="ARBA" id="ARBA00004651"/>
    </source>
</evidence>